<dbReference type="InterPro" id="IPR036259">
    <property type="entry name" value="MFS_trans_sf"/>
</dbReference>
<evidence type="ECO:0000256" key="6">
    <source>
        <dbReference type="SAM" id="MobiDB-lite"/>
    </source>
</evidence>
<feature type="non-terminal residue" evidence="9">
    <location>
        <position position="582"/>
    </location>
</feature>
<dbReference type="SUPFAM" id="SSF103473">
    <property type="entry name" value="MFS general substrate transporter"/>
    <property type="match status" value="1"/>
</dbReference>
<accession>U6GM46</accession>
<evidence type="ECO:0000256" key="1">
    <source>
        <dbReference type="ARBA" id="ARBA00004141"/>
    </source>
</evidence>
<evidence type="ECO:0000256" key="7">
    <source>
        <dbReference type="SAM" id="Phobius"/>
    </source>
</evidence>
<keyword evidence="4 7" id="KW-1133">Transmembrane helix</keyword>
<dbReference type="PANTHER" id="PTHR48020">
    <property type="entry name" value="PROTON MYO-INOSITOL COTRANSPORTER"/>
    <property type="match status" value="1"/>
</dbReference>
<evidence type="ECO:0000256" key="5">
    <source>
        <dbReference type="ARBA" id="ARBA00023136"/>
    </source>
</evidence>
<keyword evidence="5 7" id="KW-0472">Membrane</keyword>
<dbReference type="GO" id="GO:0022857">
    <property type="term" value="F:transmembrane transporter activity"/>
    <property type="evidence" value="ECO:0007669"/>
    <property type="project" value="InterPro"/>
</dbReference>
<dbReference type="InterPro" id="IPR005828">
    <property type="entry name" value="MFS_sugar_transport-like"/>
</dbReference>
<reference evidence="9" key="2">
    <citation type="submission" date="2013-10" db="EMBL/GenBank/DDBJ databases">
        <authorList>
            <person name="Aslett M."/>
        </authorList>
    </citation>
    <scope>NUCLEOTIDE SEQUENCE</scope>
    <source>
        <strain evidence="9">Houghton</strain>
    </source>
</reference>
<evidence type="ECO:0000256" key="4">
    <source>
        <dbReference type="ARBA" id="ARBA00022989"/>
    </source>
</evidence>
<dbReference type="Pfam" id="PF00083">
    <property type="entry name" value="Sugar_tr"/>
    <property type="match status" value="1"/>
</dbReference>
<evidence type="ECO:0000256" key="3">
    <source>
        <dbReference type="ARBA" id="ARBA00022692"/>
    </source>
</evidence>
<organism evidence="9 10">
    <name type="scientific">Eimeria acervulina</name>
    <name type="common">Coccidian parasite</name>
    <dbReference type="NCBI Taxonomy" id="5801"/>
    <lineage>
        <taxon>Eukaryota</taxon>
        <taxon>Sar</taxon>
        <taxon>Alveolata</taxon>
        <taxon>Apicomplexa</taxon>
        <taxon>Conoidasida</taxon>
        <taxon>Coccidia</taxon>
        <taxon>Eucoccidiorida</taxon>
        <taxon>Eimeriorina</taxon>
        <taxon>Eimeriidae</taxon>
        <taxon>Eimeria</taxon>
    </lineage>
</organism>
<dbReference type="Gene3D" id="1.20.1250.20">
    <property type="entry name" value="MFS general substrate transporter like domains"/>
    <property type="match status" value="1"/>
</dbReference>
<feature type="transmembrane region" description="Helical" evidence="7">
    <location>
        <begin position="520"/>
        <end position="544"/>
    </location>
</feature>
<keyword evidence="3 7" id="KW-0812">Transmembrane</keyword>
<dbReference type="PANTHER" id="PTHR48020:SF12">
    <property type="entry name" value="PROTON MYO-INOSITOL COTRANSPORTER"/>
    <property type="match status" value="1"/>
</dbReference>
<dbReference type="OMA" id="GCMHSLL"/>
<dbReference type="RefSeq" id="XP_013248967.1">
    <property type="nucleotide sequence ID" value="XM_013393513.1"/>
</dbReference>
<dbReference type="InterPro" id="IPR020846">
    <property type="entry name" value="MFS_dom"/>
</dbReference>
<dbReference type="GO" id="GO:0016020">
    <property type="term" value="C:membrane"/>
    <property type="evidence" value="ECO:0007669"/>
    <property type="project" value="UniProtKB-SubCell"/>
</dbReference>
<evidence type="ECO:0000313" key="10">
    <source>
        <dbReference type="Proteomes" id="UP000018050"/>
    </source>
</evidence>
<feature type="transmembrane region" description="Helical" evidence="7">
    <location>
        <begin position="232"/>
        <end position="254"/>
    </location>
</feature>
<dbReference type="Proteomes" id="UP000018050">
    <property type="component" value="Unassembled WGS sequence"/>
</dbReference>
<dbReference type="PROSITE" id="PS50850">
    <property type="entry name" value="MFS"/>
    <property type="match status" value="1"/>
</dbReference>
<name>U6GM46_EIMAC</name>
<dbReference type="InterPro" id="IPR050814">
    <property type="entry name" value="Myo-inositol_Transporter"/>
</dbReference>
<dbReference type="AlphaFoldDB" id="U6GM46"/>
<feature type="transmembrane region" description="Helical" evidence="7">
    <location>
        <begin position="99"/>
        <end position="124"/>
    </location>
</feature>
<keyword evidence="2" id="KW-0813">Transport</keyword>
<evidence type="ECO:0000313" key="9">
    <source>
        <dbReference type="EMBL" id="CDI81255.1"/>
    </source>
</evidence>
<comment type="subcellular location">
    <subcellularLocation>
        <location evidence="1">Membrane</location>
        <topology evidence="1">Multi-pass membrane protein</topology>
    </subcellularLocation>
</comment>
<dbReference type="OrthoDB" id="348388at2759"/>
<evidence type="ECO:0000256" key="2">
    <source>
        <dbReference type="ARBA" id="ARBA00022448"/>
    </source>
</evidence>
<feature type="transmembrane region" description="Helical" evidence="7">
    <location>
        <begin position="451"/>
        <end position="473"/>
    </location>
</feature>
<feature type="transmembrane region" description="Helical" evidence="7">
    <location>
        <begin position="423"/>
        <end position="444"/>
    </location>
</feature>
<feature type="transmembrane region" description="Helical" evidence="7">
    <location>
        <begin position="551"/>
        <end position="572"/>
    </location>
</feature>
<sequence length="582" mass="61687">MGLNEGSAASVAAAAAIGNSLQQQQQQEQQQQQPKRQQLQLQLQQLQLQQLQLQQQEDEGPCVSSFGSWSSSRIYSSSSSSSSSTNFDGSSSKSSSSRLWLCSGAVGLLVVAAGFAVCVAAAALHPLQQEFNLCAGRFACAAKGAFVAVVAPGAALGSLLGGFIADRIGRWRSLLLSSILFLFSTGIIVFSPRYYLVLLGRALQGVFMAVGLVVCFTFAAEIAPAKLRGSFVALQEVLQCTGCFLPYLVAWAFPTLSWRGLVGIASFFITLMLCCLPLLPESPRYLLLRRKTAAAERAMMRLGYTEQQRQQLLQSVHQQQQQQQEEEEQQQQQQSDISDLQTVCSEDSSAAAATTTTATKPAAAASRTATAAAKALQRSKRRSVLLSLLLAGGIGCMHSLLAANSLVVLISDVLLIFGVCDNRGPAVVISLAKLMGALTCLLFADSVGRRVLLLLGSGLICATHICLAVLGFIRRQVLPEGLLLQCTAPSAAAADAAAAAAAYTPEQLFVNAATSTCSGVLLMMMIFLWGASWACISTVVAAELSPPRHRALGVGLASAFGWGISVFFQLYGEPLLVYLGVD</sequence>
<feature type="region of interest" description="Disordered" evidence="6">
    <location>
        <begin position="316"/>
        <end position="336"/>
    </location>
</feature>
<feature type="transmembrane region" description="Helical" evidence="7">
    <location>
        <begin position="384"/>
        <end position="417"/>
    </location>
</feature>
<dbReference type="VEuPathDB" id="ToxoDB:EAH_00020940"/>
<proteinExistence type="predicted"/>
<gene>
    <name evidence="9" type="ORF">EAH_00020940</name>
</gene>
<keyword evidence="9" id="KW-0762">Sugar transport</keyword>
<keyword evidence="10" id="KW-1185">Reference proteome</keyword>
<feature type="transmembrane region" description="Helical" evidence="7">
    <location>
        <begin position="174"/>
        <end position="196"/>
    </location>
</feature>
<feature type="domain" description="Major facilitator superfamily (MFS) profile" evidence="8">
    <location>
        <begin position="100"/>
        <end position="582"/>
    </location>
</feature>
<dbReference type="EMBL" id="HG671569">
    <property type="protein sequence ID" value="CDI81255.1"/>
    <property type="molecule type" value="Genomic_DNA"/>
</dbReference>
<feature type="transmembrane region" description="Helical" evidence="7">
    <location>
        <begin position="260"/>
        <end position="279"/>
    </location>
</feature>
<reference evidence="9" key="1">
    <citation type="submission" date="2013-10" db="EMBL/GenBank/DDBJ databases">
        <title>Genomic analysis of the causative agents of coccidiosis in chickens.</title>
        <authorList>
            <person name="Reid A.J."/>
            <person name="Blake D."/>
            <person name="Billington K."/>
            <person name="Browne H."/>
            <person name="Dunn M."/>
            <person name="Hung S."/>
            <person name="Kawahara F."/>
            <person name="Miranda-Saavedra D."/>
            <person name="Mourier T."/>
            <person name="Nagra H."/>
            <person name="Otto T.D."/>
            <person name="Rawlings N."/>
            <person name="Sanchez A."/>
            <person name="Sanders M."/>
            <person name="Subramaniam C."/>
            <person name="Tay Y."/>
            <person name="Dear P."/>
            <person name="Doerig C."/>
            <person name="Gruber A."/>
            <person name="Parkinson J."/>
            <person name="Shirley M."/>
            <person name="Wan K.L."/>
            <person name="Berriman M."/>
            <person name="Tomley F."/>
            <person name="Pain A."/>
        </authorList>
    </citation>
    <scope>NUCLEOTIDE SEQUENCE</scope>
    <source>
        <strain evidence="9">Houghton</strain>
    </source>
</reference>
<evidence type="ECO:0000259" key="8">
    <source>
        <dbReference type="PROSITE" id="PS50850"/>
    </source>
</evidence>
<protein>
    <submittedName>
        <fullName evidence="9">Glucose transporter, putative</fullName>
    </submittedName>
</protein>
<feature type="transmembrane region" description="Helical" evidence="7">
    <location>
        <begin position="202"/>
        <end position="220"/>
    </location>
</feature>
<dbReference type="GeneID" id="25270164"/>
<feature type="transmembrane region" description="Helical" evidence="7">
    <location>
        <begin position="144"/>
        <end position="165"/>
    </location>
</feature>